<dbReference type="RefSeq" id="WP_268050316.1">
    <property type="nucleotide sequence ID" value="NZ_JAPQES010000004.1"/>
</dbReference>
<evidence type="ECO:0000256" key="1">
    <source>
        <dbReference type="SAM" id="SignalP"/>
    </source>
</evidence>
<sequence>MSKIALMLLLTITAPSATSGAVNMSNTVTKTKVESKVDKELSKPSNSQKDKLAPIEIEGKITNISESKGGIMALVKGSGVNTEVKLVIDKKTEIVNQEGKKLDIKDLKDGIKVKAYYGPAATFSLPPISTAKKIIVMQEEEFCTTLGKILNVSNNKNNISVHVKGDKSYNAGLDEIILNISEKTEIVNEIGEKVSLEDLKEGVKVKAFYGPAVTLSIPAMSTAKKIIVIQHEDLCVTSGEILNVRDSKNNIAVHVKGKRLDNVGLDEIVLNVSEKTEIVNQKGEKLSIKDLKEGTKVKGYYGPAVTCSLPAMSSAKKIIIVQEDNLMGTEGKILEIKGGKNSSMIHIKGKKLEKGGMDEIILHVKKDTKIVNEEGKKLTIEDLKKGTEVKAYYGPKLTRSLPAQGFAEKVVVSETK</sequence>
<keyword evidence="1" id="KW-0732">Signal</keyword>
<name>A0ABT4CQV8_9CLOT</name>
<accession>A0ABT4CQV8</accession>
<proteinExistence type="predicted"/>
<dbReference type="EMBL" id="JAPQES010000004">
    <property type="protein sequence ID" value="MCY6371455.1"/>
    <property type="molecule type" value="Genomic_DNA"/>
</dbReference>
<gene>
    <name evidence="2" type="ORF">OXH55_12465</name>
</gene>
<feature type="chain" id="PRO_5046782265" description="Peptidase" evidence="1">
    <location>
        <begin position="22"/>
        <end position="416"/>
    </location>
</feature>
<evidence type="ECO:0000313" key="2">
    <source>
        <dbReference type="EMBL" id="MCY6371455.1"/>
    </source>
</evidence>
<comment type="caution">
    <text evidence="2">The sequence shown here is derived from an EMBL/GenBank/DDBJ whole genome shotgun (WGS) entry which is preliminary data.</text>
</comment>
<evidence type="ECO:0000313" key="3">
    <source>
        <dbReference type="Proteomes" id="UP001079657"/>
    </source>
</evidence>
<protein>
    <recommendedName>
        <fullName evidence="4">Peptidase</fullName>
    </recommendedName>
</protein>
<keyword evidence="3" id="KW-1185">Reference proteome</keyword>
<reference evidence="2" key="1">
    <citation type="submission" date="2022-12" db="EMBL/GenBank/DDBJ databases">
        <authorList>
            <person name="Wang J."/>
        </authorList>
    </citation>
    <scope>NUCLEOTIDE SEQUENCE</scope>
    <source>
        <strain evidence="2">HY-42-06</strain>
    </source>
</reference>
<dbReference type="Proteomes" id="UP001079657">
    <property type="component" value="Unassembled WGS sequence"/>
</dbReference>
<organism evidence="2 3">
    <name type="scientific">Clostridium ganghwense</name>
    <dbReference type="NCBI Taxonomy" id="312089"/>
    <lineage>
        <taxon>Bacteria</taxon>
        <taxon>Bacillati</taxon>
        <taxon>Bacillota</taxon>
        <taxon>Clostridia</taxon>
        <taxon>Eubacteriales</taxon>
        <taxon>Clostridiaceae</taxon>
        <taxon>Clostridium</taxon>
    </lineage>
</organism>
<feature type="signal peptide" evidence="1">
    <location>
        <begin position="1"/>
        <end position="21"/>
    </location>
</feature>
<evidence type="ECO:0008006" key="4">
    <source>
        <dbReference type="Google" id="ProtNLM"/>
    </source>
</evidence>